<feature type="region of interest" description="Disordered" evidence="1">
    <location>
        <begin position="473"/>
        <end position="493"/>
    </location>
</feature>
<sequence length="822" mass="91876">MSDNIPTAVAASLVKTDTTPHKDEQQEALLAMREKTQGDSSGHSQQEPLHQQKHKGQDQQQDKDFDATPTCQNLREYLSACHSMNQAAQSLTIDSCASENTTLAPEGKVYPQRIVPSPDFMEKQRGVWDALLPHKDSSLLQKMFPSIEQVHNEYFALGPINGRMALCVSERMGTSASVITLLQQVMDDAVLKQAVALHGELTYGPLEGDPALRALDESSFEYDLPGFQRHCSLCVYSNINSGRPVPAVAIEYRPSDLPMVQEITAALAEEITPQSDVIGKEDESFTFDSSSKQTVTATITQLYDCMIRCGVTYGYVYTGGAIIFLEIQEDPSIVHFYVSVPDDDVSIQDESGVYFSAVGQIFAFMIRAMQAGRIPTEWHNKAANLDVWKSDYSEVLRNMPSHPSPRSSSPATSDGDEEMVDQDTEYDEEGEDGEVLDDVDDVDDDLEEESYVAIEIRLKLSPDGFLVPEDDVGEQAEQADQPQSDSEDAIQDDGRRTLWIKDDRIIVSEIRRREYCTQECLLGLTNGAPLDTGCPNVRMHGEKHLGNIEFLKLVQEQLTVARSTGSNCIYLHLSGSLGVLFKVTLASRGYTFVVKAVMEENVPRLLREGDMYTRLKELQGGCIPVYLGILQLNLPFWHDAKQYTHFMLLSWAGRPVKHYWGSPCNRGFVTSTQRAYTELHSAGIIHRDAKLRNMLYNPQSDRIMLVDFERSSAYRCRLKQAHHRSVHANDDVDDEQRNGGSDHECDGDCELLVEEVEEEEVGDSSDDEMCDSSSHTHSSSGGGLRRVGKCENLRKEFEAASGRELSRAVNLMSCFARKWNNL</sequence>
<keyword evidence="3" id="KW-1185">Reference proteome</keyword>
<feature type="compositionally biased region" description="Low complexity" evidence="1">
    <location>
        <begin position="400"/>
        <end position="413"/>
    </location>
</feature>
<dbReference type="Gene3D" id="1.10.510.10">
    <property type="entry name" value="Transferase(Phosphotransferase) domain 1"/>
    <property type="match status" value="1"/>
</dbReference>
<dbReference type="Proteomes" id="UP001642720">
    <property type="component" value="Unassembled WGS sequence"/>
</dbReference>
<evidence type="ECO:0000313" key="2">
    <source>
        <dbReference type="EMBL" id="TFB03756.1"/>
    </source>
</evidence>
<feature type="region of interest" description="Disordered" evidence="1">
    <location>
        <begin position="758"/>
        <end position="785"/>
    </location>
</feature>
<feature type="compositionally biased region" description="Polar residues" evidence="1">
    <location>
        <begin position="38"/>
        <end position="49"/>
    </location>
</feature>
<dbReference type="EMBL" id="PPTA01000005">
    <property type="protein sequence ID" value="TFB03756.1"/>
    <property type="molecule type" value="Genomic_DNA"/>
</dbReference>
<dbReference type="PANTHER" id="PTHR37171:SF1">
    <property type="entry name" value="SERINE_THREONINE-PROTEIN KINASE YRZF-RELATED"/>
    <property type="match status" value="1"/>
</dbReference>
<feature type="compositionally biased region" description="Acidic residues" evidence="1">
    <location>
        <begin position="414"/>
        <end position="441"/>
    </location>
</feature>
<dbReference type="InterPro" id="IPR011009">
    <property type="entry name" value="Kinase-like_dom_sf"/>
</dbReference>
<accession>A0ABY2H6N0</accession>
<feature type="compositionally biased region" description="Basic and acidic residues" evidence="1">
    <location>
        <begin position="727"/>
        <end position="744"/>
    </location>
</feature>
<evidence type="ECO:0008006" key="4">
    <source>
        <dbReference type="Google" id="ProtNLM"/>
    </source>
</evidence>
<dbReference type="GeneID" id="300576562"/>
<gene>
    <name evidence="2" type="ORF">CCMA1212_004823</name>
</gene>
<feature type="region of interest" description="Disordered" evidence="1">
    <location>
        <begin position="1"/>
        <end position="66"/>
    </location>
</feature>
<reference evidence="2 3" key="1">
    <citation type="submission" date="2018-01" db="EMBL/GenBank/DDBJ databases">
        <title>Genome characterization of the sugarcane-associated fungus Trichoderma ghanense CCMA-1212 and their application in lignocelulose bioconversion.</title>
        <authorList>
            <person name="Steindorff A.S."/>
            <person name="Mendes T.D."/>
            <person name="Vilela E.S.D."/>
            <person name="Rodrigues D.S."/>
            <person name="Formighieri E.F."/>
            <person name="Melo I.S."/>
            <person name="Favaro L.C.L."/>
        </authorList>
    </citation>
    <scope>NUCLEOTIDE SEQUENCE [LARGE SCALE GENOMIC DNA]</scope>
    <source>
        <strain evidence="2 3">CCMA-1212</strain>
    </source>
</reference>
<organism evidence="2 3">
    <name type="scientific">Trichoderma ghanense</name>
    <dbReference type="NCBI Taxonomy" id="65468"/>
    <lineage>
        <taxon>Eukaryota</taxon>
        <taxon>Fungi</taxon>
        <taxon>Dikarya</taxon>
        <taxon>Ascomycota</taxon>
        <taxon>Pezizomycotina</taxon>
        <taxon>Sordariomycetes</taxon>
        <taxon>Hypocreomycetidae</taxon>
        <taxon>Hypocreales</taxon>
        <taxon>Hypocreaceae</taxon>
        <taxon>Trichoderma</taxon>
    </lineage>
</organism>
<name>A0ABY2H6N0_9HYPO</name>
<evidence type="ECO:0000256" key="1">
    <source>
        <dbReference type="SAM" id="MobiDB-lite"/>
    </source>
</evidence>
<dbReference type="RefSeq" id="XP_073559957.1">
    <property type="nucleotide sequence ID" value="XM_073702112.1"/>
</dbReference>
<dbReference type="InterPro" id="IPR052396">
    <property type="entry name" value="Meiotic_Drive_Suppr_Kinase"/>
</dbReference>
<feature type="region of interest" description="Disordered" evidence="1">
    <location>
        <begin position="725"/>
        <end position="744"/>
    </location>
</feature>
<feature type="compositionally biased region" description="Basic and acidic residues" evidence="1">
    <location>
        <begin position="55"/>
        <end position="66"/>
    </location>
</feature>
<dbReference type="SUPFAM" id="SSF56112">
    <property type="entry name" value="Protein kinase-like (PK-like)"/>
    <property type="match status" value="1"/>
</dbReference>
<feature type="compositionally biased region" description="Acidic residues" evidence="1">
    <location>
        <begin position="758"/>
        <end position="770"/>
    </location>
</feature>
<comment type="caution">
    <text evidence="2">The sequence shown here is derived from an EMBL/GenBank/DDBJ whole genome shotgun (WGS) entry which is preliminary data.</text>
</comment>
<dbReference type="PANTHER" id="PTHR37171">
    <property type="entry name" value="SERINE/THREONINE-PROTEIN KINASE YRZF-RELATED"/>
    <property type="match status" value="1"/>
</dbReference>
<evidence type="ECO:0000313" key="3">
    <source>
        <dbReference type="Proteomes" id="UP001642720"/>
    </source>
</evidence>
<proteinExistence type="predicted"/>
<protein>
    <recommendedName>
        <fullName evidence="4">Protein kinase domain-containing protein</fullName>
    </recommendedName>
</protein>
<feature type="region of interest" description="Disordered" evidence="1">
    <location>
        <begin position="398"/>
        <end position="441"/>
    </location>
</feature>